<comment type="caution">
    <text evidence="8">The sequence shown here is derived from an EMBL/GenBank/DDBJ whole genome shotgun (WGS) entry which is preliminary data.</text>
</comment>
<feature type="compositionally biased region" description="Gly residues" evidence="6">
    <location>
        <begin position="505"/>
        <end position="517"/>
    </location>
</feature>
<feature type="domain" description="C3H1-type" evidence="7">
    <location>
        <begin position="169"/>
        <end position="197"/>
    </location>
</feature>
<feature type="region of interest" description="Disordered" evidence="6">
    <location>
        <begin position="499"/>
        <end position="541"/>
    </location>
</feature>
<dbReference type="Proteomes" id="UP000232323">
    <property type="component" value="Unassembled WGS sequence"/>
</dbReference>
<feature type="zinc finger region" description="C3H1-type" evidence="5">
    <location>
        <begin position="211"/>
        <end position="239"/>
    </location>
</feature>
<proteinExistence type="predicted"/>
<dbReference type="GO" id="GO:0008270">
    <property type="term" value="F:zinc ion binding"/>
    <property type="evidence" value="ECO:0007669"/>
    <property type="project" value="UniProtKB-KW"/>
</dbReference>
<evidence type="ECO:0000256" key="3">
    <source>
        <dbReference type="ARBA" id="ARBA00022833"/>
    </source>
</evidence>
<feature type="region of interest" description="Disordered" evidence="6">
    <location>
        <begin position="608"/>
        <end position="635"/>
    </location>
</feature>
<keyword evidence="4" id="KW-0238">DNA-binding</keyword>
<evidence type="ECO:0000256" key="5">
    <source>
        <dbReference type="PROSITE-ProRule" id="PRU00723"/>
    </source>
</evidence>
<evidence type="ECO:0000313" key="9">
    <source>
        <dbReference type="Proteomes" id="UP000232323"/>
    </source>
</evidence>
<name>A0A250XPF0_9CHLO</name>
<dbReference type="SUPFAM" id="SSF90229">
    <property type="entry name" value="CCCH zinc finger"/>
    <property type="match status" value="2"/>
</dbReference>
<dbReference type="PROSITE" id="PS50103">
    <property type="entry name" value="ZF_C3H1"/>
    <property type="match status" value="2"/>
</dbReference>
<gene>
    <name evidence="8" type="ORF">CEUSTIGMA_g12101.t1</name>
</gene>
<feature type="region of interest" description="Disordered" evidence="6">
    <location>
        <begin position="548"/>
        <end position="567"/>
    </location>
</feature>
<dbReference type="InterPro" id="IPR000571">
    <property type="entry name" value="Znf_CCCH"/>
</dbReference>
<organism evidence="8 9">
    <name type="scientific">Chlamydomonas eustigma</name>
    <dbReference type="NCBI Taxonomy" id="1157962"/>
    <lineage>
        <taxon>Eukaryota</taxon>
        <taxon>Viridiplantae</taxon>
        <taxon>Chlorophyta</taxon>
        <taxon>core chlorophytes</taxon>
        <taxon>Chlorophyceae</taxon>
        <taxon>CS clade</taxon>
        <taxon>Chlamydomonadales</taxon>
        <taxon>Chlamydomonadaceae</taxon>
        <taxon>Chlamydomonas</taxon>
    </lineage>
</organism>
<feature type="compositionally biased region" description="Gly residues" evidence="6">
    <location>
        <begin position="1044"/>
        <end position="1064"/>
    </location>
</feature>
<dbReference type="OrthoDB" id="411372at2759"/>
<dbReference type="PANTHER" id="PTHR12506:SF50">
    <property type="entry name" value="ZINC FINGER CCCH DOMAIN-CONTAINING PROTEIN 26"/>
    <property type="match status" value="1"/>
</dbReference>
<dbReference type="Pfam" id="PF00642">
    <property type="entry name" value="zf-CCCH"/>
    <property type="match status" value="2"/>
</dbReference>
<feature type="region of interest" description="Disordered" evidence="6">
    <location>
        <begin position="1038"/>
        <end position="1073"/>
    </location>
</feature>
<dbReference type="AlphaFoldDB" id="A0A250XPF0"/>
<accession>A0A250XPF0</accession>
<dbReference type="PANTHER" id="PTHR12506">
    <property type="entry name" value="PROTEIN PHOSPHATASE RELATED"/>
    <property type="match status" value="1"/>
</dbReference>
<evidence type="ECO:0000256" key="1">
    <source>
        <dbReference type="ARBA" id="ARBA00022723"/>
    </source>
</evidence>
<dbReference type="GO" id="GO:0003729">
    <property type="term" value="F:mRNA binding"/>
    <property type="evidence" value="ECO:0007669"/>
    <property type="project" value="UniProtKB-ARBA"/>
</dbReference>
<dbReference type="GO" id="GO:0003677">
    <property type="term" value="F:DNA binding"/>
    <property type="evidence" value="ECO:0007669"/>
    <property type="project" value="UniProtKB-KW"/>
</dbReference>
<feature type="compositionally biased region" description="Polar residues" evidence="6">
    <location>
        <begin position="531"/>
        <end position="541"/>
    </location>
</feature>
<evidence type="ECO:0000259" key="7">
    <source>
        <dbReference type="PROSITE" id="PS50103"/>
    </source>
</evidence>
<dbReference type="EMBL" id="BEGY01000132">
    <property type="protein sequence ID" value="GAX84680.1"/>
    <property type="molecule type" value="Genomic_DNA"/>
</dbReference>
<evidence type="ECO:0000256" key="4">
    <source>
        <dbReference type="ARBA" id="ARBA00023125"/>
    </source>
</evidence>
<dbReference type="Gene3D" id="4.10.1000.10">
    <property type="entry name" value="Zinc finger, CCCH-type"/>
    <property type="match status" value="1"/>
</dbReference>
<protein>
    <recommendedName>
        <fullName evidence="7">C3H1-type domain-containing protein</fullName>
    </recommendedName>
</protein>
<evidence type="ECO:0000256" key="6">
    <source>
        <dbReference type="SAM" id="MobiDB-lite"/>
    </source>
</evidence>
<reference evidence="8 9" key="1">
    <citation type="submission" date="2017-08" db="EMBL/GenBank/DDBJ databases">
        <title>Acidophilic green algal genome provides insights into adaptation to an acidic environment.</title>
        <authorList>
            <person name="Hirooka S."/>
            <person name="Hirose Y."/>
            <person name="Kanesaki Y."/>
            <person name="Higuchi S."/>
            <person name="Fujiwara T."/>
            <person name="Onuma R."/>
            <person name="Era A."/>
            <person name="Ohbayashi R."/>
            <person name="Uzuka A."/>
            <person name="Nozaki H."/>
            <person name="Yoshikawa H."/>
            <person name="Miyagishima S.Y."/>
        </authorList>
    </citation>
    <scope>NUCLEOTIDE SEQUENCE [LARGE SCALE GENOMIC DNA]</scope>
    <source>
        <strain evidence="8 9">NIES-2499</strain>
    </source>
</reference>
<dbReference type="InterPro" id="IPR036855">
    <property type="entry name" value="Znf_CCCH_sf"/>
</dbReference>
<evidence type="ECO:0000313" key="8">
    <source>
        <dbReference type="EMBL" id="GAX84680.1"/>
    </source>
</evidence>
<feature type="compositionally biased region" description="Low complexity" evidence="6">
    <location>
        <begin position="613"/>
        <end position="635"/>
    </location>
</feature>
<feature type="zinc finger region" description="C3H1-type" evidence="5">
    <location>
        <begin position="169"/>
        <end position="197"/>
    </location>
</feature>
<keyword evidence="2 5" id="KW-0863">Zinc-finger</keyword>
<feature type="region of interest" description="Disordered" evidence="6">
    <location>
        <begin position="953"/>
        <end position="974"/>
    </location>
</feature>
<sequence>MATSISFGEAVQGEAFETMDLTRRDNESLAAMQQTRPQVDQQQTFLGGVDETLTSGYVPPPATSLLTATHGQQSGGNLLTQVVLHNPSASMILDPQGLASNIGGNVDVAAPSSSMRLSAVALQAGIPSSSVVSSQQFSSSVLATSPMTQQMEVVTLQIQEDDMLAPHSQQAPVTCAFFKRTGTCAYGDRCKFLHPVDCPPPHLNSRGYPLRPQEPDCPHYLKKGWCAFGATCKFHHSEEMMATKECTSGTSTSTASSHLALAPHYHVPLATTNIDMSTGTGFLSSSGLSGGSVLQHHQGGGSGIPASSYAMPYPGNVLQGSQLQQQAVAGGTNAGMMTRAGAASSGMSSTMPLYSSSNQYNFPLHQLQQSTAITGSSNNTTSIGPRTMYYIPSTGDVISGEQLLQQSNHQDVLRRLGSEVSRHHTITLTMQQAVQAGAGGTRAGGGAGAINNYPSRQQQQQQQQQVMPAPPTYHLMQPAPSVGAADYIYHQHNRISSVTQQNMGGSRGGRGGRGGIGNPDSMVSFTPHPHPNNNTASSTYDMSPFSANSSYSSATNPGGAAGGQQQQPAALLLTSASATAGGAVQQQQEPQGCVSNIISSATVHRHHMMAPGQQQQQQGVSVASSGNTSSGAGAAYSSSAIVSGTTNNNSVVGGGGMSYHSMFSSVHPSQQRHHQQQQQQQHFPPPSSAVPHNVLLDSGHISGNPSSLLFGGMGMSMQQQQQMMMMMSSTGGITDAAYQQYYQNDSQPMMNDSSGTSGTLESLQQQYVFASNTNTTGVATSSSVVTAAGRSGVGGAAAFSTVATPGQMSSNAASTGMTAMQQQHQQQHQLQHQQQHLMTAGQYLPATNMAEEGSLLGGRNSYSMIPRQSPGSGEHSISSRNSPAVVDFSAVASRSSIIGGGGGGSALMMANTTNAGNPDNQGLPDNGLLAGVVSTGGMNNIIVTAASAVAAGVPGSQGSSAVPPSSGQHATTATATATATAATVGIHIGAGGPSSSNNSTSSSLLAEQAHYNSGSGIGSSVAVSSQLVSAMQQLRMRENSGPTTAGGGGGRRAGSGSGVSGGGTLPPSAAFHQ</sequence>
<evidence type="ECO:0000256" key="2">
    <source>
        <dbReference type="ARBA" id="ARBA00022771"/>
    </source>
</evidence>
<dbReference type="InterPro" id="IPR050974">
    <property type="entry name" value="Plant_ZF_CCCH"/>
</dbReference>
<dbReference type="STRING" id="1157962.A0A250XPF0"/>
<keyword evidence="3 5" id="KW-0862">Zinc</keyword>
<feature type="domain" description="C3H1-type" evidence="7">
    <location>
        <begin position="211"/>
        <end position="239"/>
    </location>
</feature>
<dbReference type="SMART" id="SM00356">
    <property type="entry name" value="ZnF_C3H1"/>
    <property type="match status" value="2"/>
</dbReference>
<feature type="region of interest" description="Disordered" evidence="6">
    <location>
        <begin position="659"/>
        <end position="696"/>
    </location>
</feature>
<keyword evidence="9" id="KW-1185">Reference proteome</keyword>
<keyword evidence="1 5" id="KW-0479">Metal-binding</keyword>